<evidence type="ECO:0000256" key="6">
    <source>
        <dbReference type="ARBA" id="ARBA00022729"/>
    </source>
</evidence>
<keyword evidence="10" id="KW-0998">Cell outer membrane</keyword>
<evidence type="ECO:0000256" key="11">
    <source>
        <dbReference type="SAM" id="SignalP"/>
    </source>
</evidence>
<comment type="subcellular location">
    <subcellularLocation>
        <location evidence="1">Cell outer membrane</location>
        <topology evidence="1">Multi-pass membrane protein</topology>
    </subcellularLocation>
</comment>
<organism evidence="13 14">
    <name type="scientific">Paraburkholderia solitsugae</name>
    <dbReference type="NCBI Taxonomy" id="2675748"/>
    <lineage>
        <taxon>Bacteria</taxon>
        <taxon>Pseudomonadati</taxon>
        <taxon>Pseudomonadota</taxon>
        <taxon>Betaproteobacteria</taxon>
        <taxon>Burkholderiales</taxon>
        <taxon>Burkholderiaceae</taxon>
        <taxon>Paraburkholderia</taxon>
    </lineage>
</organism>
<keyword evidence="4" id="KW-1134">Transmembrane beta strand</keyword>
<reference evidence="13 14" key="1">
    <citation type="submission" date="2019-11" db="EMBL/GenBank/DDBJ databases">
        <title>Metabolism of dissolved organic matter in forest soils.</title>
        <authorList>
            <person name="Cyle K.T."/>
            <person name="Wilhelm R.C."/>
            <person name="Martinez C.E."/>
        </authorList>
    </citation>
    <scope>NUCLEOTIDE SEQUENCE [LARGE SCALE GENOMIC DNA]</scope>
    <source>
        <strain evidence="13 14">1N</strain>
    </source>
</reference>
<dbReference type="InterPro" id="IPR033900">
    <property type="entry name" value="Gram_neg_porin_domain"/>
</dbReference>
<evidence type="ECO:0000313" key="13">
    <source>
        <dbReference type="EMBL" id="NPT46995.1"/>
    </source>
</evidence>
<evidence type="ECO:0000256" key="8">
    <source>
        <dbReference type="ARBA" id="ARBA00023114"/>
    </source>
</evidence>
<keyword evidence="7" id="KW-0406">Ion transport</keyword>
<protein>
    <submittedName>
        <fullName evidence="13">Porin</fullName>
    </submittedName>
</protein>
<dbReference type="PRINTS" id="PR00184">
    <property type="entry name" value="NEISSPPORIN"/>
</dbReference>
<evidence type="ECO:0000256" key="7">
    <source>
        <dbReference type="ARBA" id="ARBA00023065"/>
    </source>
</evidence>
<sequence length="371" mass="40016">MNTRRIAQVMYKVWMLLAGLSLSVNASWAQSNVIIYGNLDAGLYVSNKSWDAATNTNEGSRFAFTSSGLEPSYIGFLGQEDLGGGWKAKFKLESGISLANGGFDNSDGGIFGRYAYVGIGSDKYGEIHAGLDVAPFVWAVYYADPRSMYQFGSAITVYGDNTFTGIAALNAITYVSPKIYGFSARVMYVLGGVPGNFNAGRQYSAFLRYDYGGLSLIGAIEDASESSDTLLDNTLFQMPVEGRLLAAMYKFDDLTFKASFTNYKAPETFDYGLVGGGDNNIWTAGFDWMAVPTVDINAGVYYSRDPHNSQNHGVMSALGVQYLLSKRTRLYAQAGIANNHGRSVLGLESEGALQAGNGTTVGGIVGMIQRF</sequence>
<keyword evidence="9" id="KW-0472">Membrane</keyword>
<dbReference type="Proteomes" id="UP000652198">
    <property type="component" value="Unassembled WGS sequence"/>
</dbReference>
<evidence type="ECO:0000256" key="1">
    <source>
        <dbReference type="ARBA" id="ARBA00004571"/>
    </source>
</evidence>
<evidence type="ECO:0000256" key="3">
    <source>
        <dbReference type="ARBA" id="ARBA00022448"/>
    </source>
</evidence>
<keyword evidence="5" id="KW-0812">Transmembrane</keyword>
<keyword evidence="8" id="KW-0626">Porin</keyword>
<evidence type="ECO:0000256" key="5">
    <source>
        <dbReference type="ARBA" id="ARBA00022692"/>
    </source>
</evidence>
<name>A0ABX2C4S0_9BURK</name>
<dbReference type="InterPro" id="IPR002299">
    <property type="entry name" value="Porin_Neis"/>
</dbReference>
<evidence type="ECO:0000256" key="9">
    <source>
        <dbReference type="ARBA" id="ARBA00023136"/>
    </source>
</evidence>
<keyword evidence="14" id="KW-1185">Reference proteome</keyword>
<evidence type="ECO:0000256" key="2">
    <source>
        <dbReference type="ARBA" id="ARBA00011233"/>
    </source>
</evidence>
<dbReference type="InterPro" id="IPR023614">
    <property type="entry name" value="Porin_dom_sf"/>
</dbReference>
<evidence type="ECO:0000259" key="12">
    <source>
        <dbReference type="Pfam" id="PF13609"/>
    </source>
</evidence>
<evidence type="ECO:0000313" key="14">
    <source>
        <dbReference type="Proteomes" id="UP000652198"/>
    </source>
</evidence>
<accession>A0ABX2C4S0</accession>
<feature type="signal peptide" evidence="11">
    <location>
        <begin position="1"/>
        <end position="26"/>
    </location>
</feature>
<gene>
    <name evidence="13" type="ORF">GNZ12_38005</name>
</gene>
<proteinExistence type="predicted"/>
<keyword evidence="6 11" id="KW-0732">Signal</keyword>
<evidence type="ECO:0000256" key="10">
    <source>
        <dbReference type="ARBA" id="ARBA00023237"/>
    </source>
</evidence>
<dbReference type="Gene3D" id="2.40.160.10">
    <property type="entry name" value="Porin"/>
    <property type="match status" value="1"/>
</dbReference>
<dbReference type="SUPFAM" id="SSF56935">
    <property type="entry name" value="Porins"/>
    <property type="match status" value="1"/>
</dbReference>
<dbReference type="CDD" id="cd00342">
    <property type="entry name" value="gram_neg_porins"/>
    <property type="match status" value="1"/>
</dbReference>
<evidence type="ECO:0000256" key="4">
    <source>
        <dbReference type="ARBA" id="ARBA00022452"/>
    </source>
</evidence>
<dbReference type="InterPro" id="IPR050298">
    <property type="entry name" value="Gram-neg_bact_OMP"/>
</dbReference>
<dbReference type="PANTHER" id="PTHR34501">
    <property type="entry name" value="PROTEIN YDDL-RELATED"/>
    <property type="match status" value="1"/>
</dbReference>
<feature type="domain" description="Porin" evidence="12">
    <location>
        <begin position="26"/>
        <end position="339"/>
    </location>
</feature>
<feature type="chain" id="PRO_5046364709" evidence="11">
    <location>
        <begin position="27"/>
        <end position="371"/>
    </location>
</feature>
<comment type="subunit">
    <text evidence="2">Homotrimer.</text>
</comment>
<keyword evidence="3" id="KW-0813">Transport</keyword>
<dbReference type="EMBL" id="WOEY01000152">
    <property type="protein sequence ID" value="NPT46995.1"/>
    <property type="molecule type" value="Genomic_DNA"/>
</dbReference>
<comment type="caution">
    <text evidence="13">The sequence shown here is derived from an EMBL/GenBank/DDBJ whole genome shotgun (WGS) entry which is preliminary data.</text>
</comment>
<dbReference type="Pfam" id="PF13609">
    <property type="entry name" value="Porin_4"/>
    <property type="match status" value="1"/>
</dbReference>
<dbReference type="PANTHER" id="PTHR34501:SF9">
    <property type="entry name" value="MAJOR OUTER MEMBRANE PROTEIN P.IA"/>
    <property type="match status" value="1"/>
</dbReference>